<accession>A0A7J8UPY3</accession>
<organism evidence="1 2">
    <name type="scientific">Gossypium klotzschianum</name>
    <dbReference type="NCBI Taxonomy" id="34286"/>
    <lineage>
        <taxon>Eukaryota</taxon>
        <taxon>Viridiplantae</taxon>
        <taxon>Streptophyta</taxon>
        <taxon>Embryophyta</taxon>
        <taxon>Tracheophyta</taxon>
        <taxon>Spermatophyta</taxon>
        <taxon>Magnoliopsida</taxon>
        <taxon>eudicotyledons</taxon>
        <taxon>Gunneridae</taxon>
        <taxon>Pentapetalae</taxon>
        <taxon>rosids</taxon>
        <taxon>malvids</taxon>
        <taxon>Malvales</taxon>
        <taxon>Malvaceae</taxon>
        <taxon>Malvoideae</taxon>
        <taxon>Gossypium</taxon>
    </lineage>
</organism>
<dbReference type="Proteomes" id="UP000593573">
    <property type="component" value="Unassembled WGS sequence"/>
</dbReference>
<name>A0A7J8UPY3_9ROSI</name>
<evidence type="ECO:0000313" key="2">
    <source>
        <dbReference type="Proteomes" id="UP000593573"/>
    </source>
</evidence>
<comment type="caution">
    <text evidence="1">The sequence shown here is derived from an EMBL/GenBank/DDBJ whole genome shotgun (WGS) entry which is preliminary data.</text>
</comment>
<protein>
    <submittedName>
        <fullName evidence="1">Uncharacterized protein</fullName>
    </submittedName>
</protein>
<dbReference type="OrthoDB" id="955710at2759"/>
<sequence length="90" mass="9833">MGSLLVAFRSETPLVLLTIRQWLYVQAPISRCSTNAASKGTKTLFTSIPKGNFTENVTSTGPLIGYSATQPLCFKTATYTHAIPLIRLTR</sequence>
<gene>
    <name evidence="1" type="ORF">Goklo_019837</name>
</gene>
<dbReference type="AlphaFoldDB" id="A0A7J8UPY3"/>
<evidence type="ECO:0000313" key="1">
    <source>
        <dbReference type="EMBL" id="MBA0652586.1"/>
    </source>
</evidence>
<reference evidence="1 2" key="1">
    <citation type="journal article" date="2019" name="Genome Biol. Evol.">
        <title>Insights into the evolution of the New World diploid cottons (Gossypium, subgenus Houzingenia) based on genome sequencing.</title>
        <authorList>
            <person name="Grover C.E."/>
            <person name="Arick M.A. 2nd"/>
            <person name="Thrash A."/>
            <person name="Conover J.L."/>
            <person name="Sanders W.S."/>
            <person name="Peterson D.G."/>
            <person name="Frelichowski J.E."/>
            <person name="Scheffler J.A."/>
            <person name="Scheffler B.E."/>
            <person name="Wendel J.F."/>
        </authorList>
    </citation>
    <scope>NUCLEOTIDE SEQUENCE [LARGE SCALE GENOMIC DNA]</scope>
    <source>
        <strain evidence="1">57</strain>
        <tissue evidence="1">Leaf</tissue>
    </source>
</reference>
<dbReference type="EMBL" id="JABFAB010000007">
    <property type="protein sequence ID" value="MBA0652586.1"/>
    <property type="molecule type" value="Genomic_DNA"/>
</dbReference>
<proteinExistence type="predicted"/>
<keyword evidence="2" id="KW-1185">Reference proteome</keyword>